<accession>A0A1T4V7I5</accession>
<gene>
    <name evidence="2" type="ORF">SAMN02745213_00974</name>
</gene>
<dbReference type="InterPro" id="IPR037883">
    <property type="entry name" value="Knr4/Smi1-like_sf"/>
</dbReference>
<dbReference type="Pfam" id="PF09346">
    <property type="entry name" value="SMI1_KNR4"/>
    <property type="match status" value="1"/>
</dbReference>
<evidence type="ECO:0000313" key="3">
    <source>
        <dbReference type="Proteomes" id="UP000242432"/>
    </source>
</evidence>
<dbReference type="AlphaFoldDB" id="A0A1T4V7I5"/>
<dbReference type="InterPro" id="IPR018958">
    <property type="entry name" value="Knr4/Smi1-like_dom"/>
</dbReference>
<reference evidence="3" key="1">
    <citation type="submission" date="2017-02" db="EMBL/GenBank/DDBJ databases">
        <authorList>
            <person name="Varghese N."/>
            <person name="Submissions S."/>
        </authorList>
    </citation>
    <scope>NUCLEOTIDE SEQUENCE [LARGE SCALE GENOMIC DNA]</scope>
    <source>
        <strain evidence="3">DSM 3072</strain>
    </source>
</reference>
<dbReference type="STRING" id="83771.SAMN02910357_00140"/>
<dbReference type="Gene3D" id="3.40.1580.10">
    <property type="entry name" value="SMI1/KNR4-like"/>
    <property type="match status" value="1"/>
</dbReference>
<protein>
    <submittedName>
        <fullName evidence="2">SMI1 / KNR4 family (SUKH-1)</fullName>
    </submittedName>
</protein>
<evidence type="ECO:0000313" key="2">
    <source>
        <dbReference type="EMBL" id="SKA60899.1"/>
    </source>
</evidence>
<name>A0A1T4V7I5_9GAMM</name>
<dbReference type="SMART" id="SM00860">
    <property type="entry name" value="SMI1_KNR4"/>
    <property type="match status" value="1"/>
</dbReference>
<dbReference type="SUPFAM" id="SSF160631">
    <property type="entry name" value="SMI1/KNR4-like"/>
    <property type="match status" value="1"/>
</dbReference>
<sequence>MFEEYYKYIRKEHEVKSVEDIWKTGMVFFKNDNIEEKIAKAEKELNFTFPQELKAFYKELGYGFLRQNEDRTYNNMFFPPEEIYDFYTGADFYATDERQEYYPFDGENLIFFEVDCDVFLTMKLKGPDAGSIFYFDDKVASSIKEFIERMKTDYNYYMNM</sequence>
<dbReference type="Proteomes" id="UP000242432">
    <property type="component" value="Unassembled WGS sequence"/>
</dbReference>
<dbReference type="RefSeq" id="WP_159443022.1">
    <property type="nucleotide sequence ID" value="NZ_FUXX01000012.1"/>
</dbReference>
<feature type="domain" description="Knr4/Smi1-like" evidence="1">
    <location>
        <begin position="33"/>
        <end position="149"/>
    </location>
</feature>
<keyword evidence="3" id="KW-1185">Reference proteome</keyword>
<dbReference type="EMBL" id="FUXX01000012">
    <property type="protein sequence ID" value="SKA60899.1"/>
    <property type="molecule type" value="Genomic_DNA"/>
</dbReference>
<proteinExistence type="predicted"/>
<evidence type="ECO:0000259" key="1">
    <source>
        <dbReference type="SMART" id="SM00860"/>
    </source>
</evidence>
<organism evidence="2 3">
    <name type="scientific">Succinivibrio dextrinosolvens DSM 3072</name>
    <dbReference type="NCBI Taxonomy" id="1123324"/>
    <lineage>
        <taxon>Bacteria</taxon>
        <taxon>Pseudomonadati</taxon>
        <taxon>Pseudomonadota</taxon>
        <taxon>Gammaproteobacteria</taxon>
        <taxon>Aeromonadales</taxon>
        <taxon>Succinivibrionaceae</taxon>
        <taxon>Succinivibrio</taxon>
    </lineage>
</organism>